<proteinExistence type="predicted"/>
<reference evidence="2" key="1">
    <citation type="submission" date="2016-11" db="UniProtKB">
        <authorList>
            <consortium name="WormBaseParasite"/>
        </authorList>
    </citation>
    <scope>IDENTIFICATION</scope>
</reference>
<keyword evidence="1" id="KW-1185">Reference proteome</keyword>
<dbReference type="Proteomes" id="UP000095281">
    <property type="component" value="Unplaced"/>
</dbReference>
<dbReference type="AlphaFoldDB" id="A0A1I8B081"/>
<sequence>MHDSNKAMAEIGKFVREAINAKHGCNDWQCIANFSRTGQPRRQLLTSCPGRQLQRDPLEAVGALDDRMDKDELNRCKQGDLRSK</sequence>
<accession>A0A1I8B081</accession>
<dbReference type="WBParaSite" id="MhA1_Contig120.frz3.gene10">
    <property type="protein sequence ID" value="MhA1_Contig120.frz3.gene10"/>
    <property type="gene ID" value="MhA1_Contig120.frz3.gene10"/>
</dbReference>
<evidence type="ECO:0000313" key="2">
    <source>
        <dbReference type="WBParaSite" id="MhA1_Contig120.frz3.gene10"/>
    </source>
</evidence>
<evidence type="ECO:0000313" key="1">
    <source>
        <dbReference type="Proteomes" id="UP000095281"/>
    </source>
</evidence>
<name>A0A1I8B081_MELHA</name>
<organism evidence="1 2">
    <name type="scientific">Meloidogyne hapla</name>
    <name type="common">Root-knot nematode worm</name>
    <dbReference type="NCBI Taxonomy" id="6305"/>
    <lineage>
        <taxon>Eukaryota</taxon>
        <taxon>Metazoa</taxon>
        <taxon>Ecdysozoa</taxon>
        <taxon>Nematoda</taxon>
        <taxon>Chromadorea</taxon>
        <taxon>Rhabditida</taxon>
        <taxon>Tylenchina</taxon>
        <taxon>Tylenchomorpha</taxon>
        <taxon>Tylenchoidea</taxon>
        <taxon>Meloidogynidae</taxon>
        <taxon>Meloidogyninae</taxon>
        <taxon>Meloidogyne</taxon>
    </lineage>
</organism>
<protein>
    <submittedName>
        <fullName evidence="2">Uncharacterized protein</fullName>
    </submittedName>
</protein>